<comment type="subcellular location">
    <subcellularLocation>
        <location evidence="3 4">Nucleus</location>
    </subcellularLocation>
</comment>
<keyword evidence="1 3" id="KW-0238">DNA-binding</keyword>
<evidence type="ECO:0000256" key="2">
    <source>
        <dbReference type="ARBA" id="ARBA00023155"/>
    </source>
</evidence>
<evidence type="ECO:0000313" key="7">
    <source>
        <dbReference type="Proteomes" id="UP001148786"/>
    </source>
</evidence>
<evidence type="ECO:0000313" key="6">
    <source>
        <dbReference type="EMBL" id="KAJ3478804.1"/>
    </source>
</evidence>
<keyword evidence="2 3" id="KW-0371">Homeobox</keyword>
<dbReference type="GO" id="GO:0005634">
    <property type="term" value="C:nucleus"/>
    <property type="evidence" value="ECO:0007669"/>
    <property type="project" value="UniProtKB-SubCell"/>
</dbReference>
<organism evidence="6 7">
    <name type="scientific">Agrocybe chaxingu</name>
    <dbReference type="NCBI Taxonomy" id="84603"/>
    <lineage>
        <taxon>Eukaryota</taxon>
        <taxon>Fungi</taxon>
        <taxon>Dikarya</taxon>
        <taxon>Basidiomycota</taxon>
        <taxon>Agaricomycotina</taxon>
        <taxon>Agaricomycetes</taxon>
        <taxon>Agaricomycetidae</taxon>
        <taxon>Agaricales</taxon>
        <taxon>Agaricineae</taxon>
        <taxon>Strophariaceae</taxon>
        <taxon>Agrocybe</taxon>
    </lineage>
</organism>
<gene>
    <name evidence="6" type="ORF">NLJ89_g12363</name>
</gene>
<dbReference type="EMBL" id="JANKHO010004109">
    <property type="protein sequence ID" value="KAJ3478804.1"/>
    <property type="molecule type" value="Genomic_DNA"/>
</dbReference>
<dbReference type="InterPro" id="IPR009057">
    <property type="entry name" value="Homeodomain-like_sf"/>
</dbReference>
<proteinExistence type="predicted"/>
<accession>A0A9W8JM04</accession>
<dbReference type="CDD" id="cd00086">
    <property type="entry name" value="homeodomain"/>
    <property type="match status" value="1"/>
</dbReference>
<protein>
    <recommendedName>
        <fullName evidence="5">Homeobox domain-containing protein</fullName>
    </recommendedName>
</protein>
<feature type="domain" description="Homeobox" evidence="5">
    <location>
        <begin position="25"/>
        <end position="76"/>
    </location>
</feature>
<keyword evidence="3 4" id="KW-0539">Nucleus</keyword>
<dbReference type="PANTHER" id="PTHR24324">
    <property type="entry name" value="HOMEOBOX PROTEIN HHEX"/>
    <property type="match status" value="1"/>
</dbReference>
<sequence>MGYDTPLTPTDPAAVDFRAFYPYTPNEVKHRKRTTSAQLKVLEDIFKKDTKPNATLRTELAAELDMTPRGVQVSLR</sequence>
<dbReference type="PANTHER" id="PTHR24324:SF9">
    <property type="entry name" value="HOMEOBOX DOMAIN-CONTAINING PROTEIN"/>
    <property type="match status" value="1"/>
</dbReference>
<dbReference type="InterPro" id="IPR051000">
    <property type="entry name" value="Homeobox_DNA-bind_prot"/>
</dbReference>
<reference evidence="6" key="1">
    <citation type="submission" date="2022-07" db="EMBL/GenBank/DDBJ databases">
        <title>Genome Sequence of Agrocybe chaxingu.</title>
        <authorList>
            <person name="Buettner E."/>
        </authorList>
    </citation>
    <scope>NUCLEOTIDE SEQUENCE</scope>
    <source>
        <strain evidence="6">MP-N11</strain>
    </source>
</reference>
<evidence type="ECO:0000256" key="1">
    <source>
        <dbReference type="ARBA" id="ARBA00023125"/>
    </source>
</evidence>
<name>A0A9W8JM04_9AGAR</name>
<dbReference type="Gene3D" id="1.10.10.60">
    <property type="entry name" value="Homeodomain-like"/>
    <property type="match status" value="1"/>
</dbReference>
<dbReference type="OrthoDB" id="6159439at2759"/>
<dbReference type="GO" id="GO:0006357">
    <property type="term" value="P:regulation of transcription by RNA polymerase II"/>
    <property type="evidence" value="ECO:0007669"/>
    <property type="project" value="TreeGrafter"/>
</dbReference>
<dbReference type="PROSITE" id="PS50071">
    <property type="entry name" value="HOMEOBOX_2"/>
    <property type="match status" value="1"/>
</dbReference>
<dbReference type="InterPro" id="IPR001356">
    <property type="entry name" value="HD"/>
</dbReference>
<comment type="caution">
    <text evidence="6">The sequence shown here is derived from an EMBL/GenBank/DDBJ whole genome shotgun (WGS) entry which is preliminary data.</text>
</comment>
<dbReference type="AlphaFoldDB" id="A0A9W8JM04"/>
<dbReference type="GO" id="GO:0030154">
    <property type="term" value="P:cell differentiation"/>
    <property type="evidence" value="ECO:0007669"/>
    <property type="project" value="TreeGrafter"/>
</dbReference>
<dbReference type="GO" id="GO:0000978">
    <property type="term" value="F:RNA polymerase II cis-regulatory region sequence-specific DNA binding"/>
    <property type="evidence" value="ECO:0007669"/>
    <property type="project" value="TreeGrafter"/>
</dbReference>
<evidence type="ECO:0000259" key="5">
    <source>
        <dbReference type="PROSITE" id="PS50071"/>
    </source>
</evidence>
<evidence type="ECO:0000256" key="3">
    <source>
        <dbReference type="PROSITE-ProRule" id="PRU00108"/>
    </source>
</evidence>
<dbReference type="SUPFAM" id="SSF46689">
    <property type="entry name" value="Homeodomain-like"/>
    <property type="match status" value="1"/>
</dbReference>
<evidence type="ECO:0000256" key="4">
    <source>
        <dbReference type="RuleBase" id="RU000682"/>
    </source>
</evidence>
<keyword evidence="7" id="KW-1185">Reference proteome</keyword>
<dbReference type="Proteomes" id="UP001148786">
    <property type="component" value="Unassembled WGS sequence"/>
</dbReference>
<dbReference type="Pfam" id="PF00046">
    <property type="entry name" value="Homeodomain"/>
    <property type="match status" value="1"/>
</dbReference>